<protein>
    <submittedName>
        <fullName evidence="2">Response regulator receiver domain</fullName>
    </submittedName>
</protein>
<organism evidence="2 3">
    <name type="scientific">Iamia majanohamensis</name>
    <dbReference type="NCBI Taxonomy" id="467976"/>
    <lineage>
        <taxon>Bacteria</taxon>
        <taxon>Bacillati</taxon>
        <taxon>Actinomycetota</taxon>
        <taxon>Acidimicrobiia</taxon>
        <taxon>Acidimicrobiales</taxon>
        <taxon>Iamiaceae</taxon>
        <taxon>Iamia</taxon>
    </lineage>
</organism>
<dbReference type="InterPro" id="IPR043834">
    <property type="entry name" value="REC"/>
</dbReference>
<dbReference type="EMBL" id="CP116942">
    <property type="protein sequence ID" value="WCO66817.1"/>
    <property type="molecule type" value="Genomic_DNA"/>
</dbReference>
<dbReference type="Proteomes" id="UP001216390">
    <property type="component" value="Chromosome"/>
</dbReference>
<keyword evidence="3" id="KW-1185">Reference proteome</keyword>
<dbReference type="KEGG" id="ima:PO878_20195"/>
<proteinExistence type="predicted"/>
<evidence type="ECO:0000313" key="2">
    <source>
        <dbReference type="EMBL" id="WCO66817.1"/>
    </source>
</evidence>
<evidence type="ECO:0000313" key="3">
    <source>
        <dbReference type="Proteomes" id="UP001216390"/>
    </source>
</evidence>
<gene>
    <name evidence="2" type="ORF">PO878_20195</name>
</gene>
<dbReference type="RefSeq" id="WP_272736339.1">
    <property type="nucleotide sequence ID" value="NZ_CP116942.1"/>
</dbReference>
<name>A0AAF0BTH2_9ACTN</name>
<dbReference type="AlphaFoldDB" id="A0AAF0BTH2"/>
<feature type="domain" description="Response receiver" evidence="1">
    <location>
        <begin position="32"/>
        <end position="208"/>
    </location>
</feature>
<accession>A0AAF0BTH2</accession>
<sequence>MSDEGSDVAVTDDMDEGDEIETSLDSLIVGRYISSVLIVDDQPTFAVDAPVTASATEAAAQPLEAPIGGAPTAGLAVPDEADLESHELPAGPVTRAFADIGMMCGIVEPFGQTGEPINSKVAARADVVILDWRLRSGEPVGASATALLRDLVSPDRRQPLRLVCIYTAEPNVAAIAGEIAESFGVETESEFAVKISSTRVIVLGKPGNLACDEDRQVEWSALPARLLAEYLVVVDGLLPLFSLAAIGALRDASGLVVSRFDALIDPAVLGHRTMLPQPADLVEHLVDALTDEFRAVVSADLLVEGSLSEERCWQVASGSVIAEDELPAIDARFTNANPMAEVERMVRLGTPTGGKIRQAKYATRLFSSGGPAATTADIRFASLLHSRSHYMTSPPTLGLGAIVELVAEDAAGIPVGYYLCLKALCDSARLEAAEPFALSPLATTLTAPVTFVIDDDSVPRPLAAQIDLSLVVHAPFAPSEAPGPVQASYDNGQWVFLSAHDEPARFRYVGRLRDAFAQRSVHELATQASRIGLNDAEWVRVKRPAEG</sequence>
<evidence type="ECO:0000259" key="1">
    <source>
        <dbReference type="Pfam" id="PF19192"/>
    </source>
</evidence>
<reference evidence="2" key="1">
    <citation type="submission" date="2023-01" db="EMBL/GenBank/DDBJ databases">
        <title>The diversity of Class Acidimicrobiia in South China Sea sediment environments and the proposal of Iamia marina sp. nov., a novel species of the genus Iamia.</title>
        <authorList>
            <person name="He Y."/>
            <person name="Tian X."/>
        </authorList>
    </citation>
    <scope>NUCLEOTIDE SEQUENCE</scope>
    <source>
        <strain evidence="2">DSM 19957</strain>
    </source>
</reference>
<dbReference type="Pfam" id="PF19192">
    <property type="entry name" value="Response_reg_2"/>
    <property type="match status" value="1"/>
</dbReference>